<sequence length="412" mass="44623">MRNASGTEPSVDSSADLQLVRQGCVELGRQAEGIAEQVLPLLRQATQELARLEAQRDELRRAGVREAQQSVLPKLLERIDEQGQGVKRLERASRGLKELMSAVNGLGEQFQSALARRDAEQREQEAITREEKRMWLQELNSLREQVRGQGGEPTAASPAQQEELRRLRAENEAMPRLRAERERLAHRVAELEKNLTTREQTLTAKEQTIEDLRRMIVLLTGDTASSSAPSSPTAPKPVPAPASVVNLATRVPPPPAMAPVPPKARPADTKPADTLFGNNTMQLAHSMLETLGEEDPLPAASAPPVASKPLAPEHRVPSMEIMLEPLDELEPPRPSLPPPVPMVPPVPALSPTAAKAAALMPKASARVMPTGPSLTPAPIPGAAPRIAPARPGTLVISEDMFDEMLIEDSGKK</sequence>
<evidence type="ECO:0000313" key="2">
    <source>
        <dbReference type="EMBL" id="REG28038.1"/>
    </source>
</evidence>
<dbReference type="RefSeq" id="WP_053066107.1">
    <property type="nucleotide sequence ID" value="NZ_CP011509.1"/>
</dbReference>
<gene>
    <name evidence="2" type="ORF">ATI61_109382</name>
</gene>
<evidence type="ECO:0000256" key="1">
    <source>
        <dbReference type="SAM" id="Coils"/>
    </source>
</evidence>
<dbReference type="Proteomes" id="UP000256345">
    <property type="component" value="Unassembled WGS sequence"/>
</dbReference>
<organism evidence="2 3">
    <name type="scientific">Archangium gephyra</name>
    <dbReference type="NCBI Taxonomy" id="48"/>
    <lineage>
        <taxon>Bacteria</taxon>
        <taxon>Pseudomonadati</taxon>
        <taxon>Myxococcota</taxon>
        <taxon>Myxococcia</taxon>
        <taxon>Myxococcales</taxon>
        <taxon>Cystobacterineae</taxon>
        <taxon>Archangiaceae</taxon>
        <taxon>Archangium</taxon>
    </lineage>
</organism>
<keyword evidence="1" id="KW-0175">Coiled coil</keyword>
<name>A0ABX9JW06_9BACT</name>
<evidence type="ECO:0008006" key="4">
    <source>
        <dbReference type="Google" id="ProtNLM"/>
    </source>
</evidence>
<comment type="caution">
    <text evidence="2">The sequence shown here is derived from an EMBL/GenBank/DDBJ whole genome shotgun (WGS) entry which is preliminary data.</text>
</comment>
<feature type="coiled-coil region" evidence="1">
    <location>
        <begin position="174"/>
        <end position="208"/>
    </location>
</feature>
<proteinExistence type="predicted"/>
<dbReference type="EMBL" id="QUMU01000009">
    <property type="protein sequence ID" value="REG28038.1"/>
    <property type="molecule type" value="Genomic_DNA"/>
</dbReference>
<evidence type="ECO:0000313" key="3">
    <source>
        <dbReference type="Proteomes" id="UP000256345"/>
    </source>
</evidence>
<protein>
    <recommendedName>
        <fullName evidence="4">Extensin-like protein</fullName>
    </recommendedName>
</protein>
<keyword evidence="3" id="KW-1185">Reference proteome</keyword>
<reference evidence="2 3" key="1">
    <citation type="submission" date="2018-08" db="EMBL/GenBank/DDBJ databases">
        <title>Genomic Encyclopedia of Archaeal and Bacterial Type Strains, Phase II (KMG-II): from individual species to whole genera.</title>
        <authorList>
            <person name="Goeker M."/>
        </authorList>
    </citation>
    <scope>NUCLEOTIDE SEQUENCE [LARGE SCALE GENOMIC DNA]</scope>
    <source>
        <strain evidence="2 3">DSM 2261</strain>
    </source>
</reference>
<feature type="coiled-coil region" evidence="1">
    <location>
        <begin position="42"/>
        <end position="69"/>
    </location>
</feature>
<accession>A0ABX9JW06</accession>